<dbReference type="AlphaFoldDB" id="A0A5P9CQY3"/>
<dbReference type="PANTHER" id="PTHR45339:SF1">
    <property type="entry name" value="HYBRID SIGNAL TRANSDUCTION HISTIDINE KINASE J"/>
    <property type="match status" value="1"/>
</dbReference>
<evidence type="ECO:0000256" key="4">
    <source>
        <dbReference type="ARBA" id="ARBA00022679"/>
    </source>
</evidence>
<dbReference type="InterPro" id="IPR003594">
    <property type="entry name" value="HATPase_dom"/>
</dbReference>
<dbReference type="Gene3D" id="3.40.50.2300">
    <property type="match status" value="1"/>
</dbReference>
<keyword evidence="7" id="KW-0378">Hydrolase</keyword>
<dbReference type="InterPro" id="IPR004358">
    <property type="entry name" value="Sig_transdc_His_kin-like_C"/>
</dbReference>
<dbReference type="SMART" id="SM00387">
    <property type="entry name" value="HATPase_c"/>
    <property type="match status" value="1"/>
</dbReference>
<keyword evidence="9" id="KW-0902">Two-component regulatory system</keyword>
<evidence type="ECO:0000256" key="8">
    <source>
        <dbReference type="ARBA" id="ARBA00022840"/>
    </source>
</evidence>
<dbReference type="FunFam" id="3.30.565.10:FF:000010">
    <property type="entry name" value="Sensor histidine kinase RcsC"/>
    <property type="match status" value="1"/>
</dbReference>
<comment type="catalytic activity">
    <reaction evidence="1">
        <text>ATP + protein L-histidine = ADP + protein N-phospho-L-histidine.</text>
        <dbReference type="EC" id="2.7.13.3"/>
    </reaction>
</comment>
<dbReference type="GO" id="GO:0005524">
    <property type="term" value="F:ATP binding"/>
    <property type="evidence" value="ECO:0007669"/>
    <property type="project" value="UniProtKB-KW"/>
</dbReference>
<keyword evidence="13" id="KW-0472">Membrane</keyword>
<dbReference type="Pfam" id="PF00072">
    <property type="entry name" value="Response_reg"/>
    <property type="match status" value="1"/>
</dbReference>
<dbReference type="SMART" id="SM00388">
    <property type="entry name" value="HisKA"/>
    <property type="match status" value="1"/>
</dbReference>
<keyword evidence="16" id="KW-0614">Plasmid</keyword>
<keyword evidence="3 12" id="KW-0597">Phosphoprotein</keyword>
<dbReference type="Pfam" id="PF00512">
    <property type="entry name" value="HisKA"/>
    <property type="match status" value="1"/>
</dbReference>
<proteinExistence type="predicted"/>
<dbReference type="Pfam" id="PF02518">
    <property type="entry name" value="HATPase_c"/>
    <property type="match status" value="1"/>
</dbReference>
<dbReference type="PROSITE" id="PS50109">
    <property type="entry name" value="HIS_KIN"/>
    <property type="match status" value="1"/>
</dbReference>
<dbReference type="SUPFAM" id="SSF55874">
    <property type="entry name" value="ATPase domain of HSP90 chaperone/DNA topoisomerase II/histidine kinase"/>
    <property type="match status" value="1"/>
</dbReference>
<gene>
    <name evidence="16" type="primary">barA4</name>
    <name evidence="16" type="ORF">FIV01_19855</name>
</gene>
<keyword evidence="8" id="KW-0067">ATP-binding</keyword>
<feature type="transmembrane region" description="Helical" evidence="13">
    <location>
        <begin position="296"/>
        <end position="316"/>
    </location>
</feature>
<evidence type="ECO:0000313" key="17">
    <source>
        <dbReference type="Proteomes" id="UP000326936"/>
    </source>
</evidence>
<dbReference type="KEGG" id="vaq:FIV01_19855"/>
<evidence type="ECO:0000256" key="12">
    <source>
        <dbReference type="PROSITE-ProRule" id="PRU00169"/>
    </source>
</evidence>
<dbReference type="FunFam" id="1.10.287.130:FF:000002">
    <property type="entry name" value="Two-component osmosensing histidine kinase"/>
    <property type="match status" value="1"/>
</dbReference>
<keyword evidence="17" id="KW-1185">Reference proteome</keyword>
<feature type="domain" description="Histidine kinase" evidence="14">
    <location>
        <begin position="394"/>
        <end position="614"/>
    </location>
</feature>
<evidence type="ECO:0000256" key="13">
    <source>
        <dbReference type="SAM" id="Phobius"/>
    </source>
</evidence>
<evidence type="ECO:0000256" key="6">
    <source>
        <dbReference type="ARBA" id="ARBA00022777"/>
    </source>
</evidence>
<keyword evidence="6 16" id="KW-0418">Kinase</keyword>
<dbReference type="EC" id="2.7.13.3" evidence="2"/>
<evidence type="ECO:0000256" key="3">
    <source>
        <dbReference type="ARBA" id="ARBA00022553"/>
    </source>
</evidence>
<dbReference type="InterPro" id="IPR036097">
    <property type="entry name" value="HisK_dim/P_sf"/>
</dbReference>
<protein>
    <recommendedName>
        <fullName evidence="11">Sensory/regulatory protein RpfC</fullName>
        <ecNumber evidence="2">2.7.13.3</ecNumber>
    </recommendedName>
</protein>
<dbReference type="InterPro" id="IPR011006">
    <property type="entry name" value="CheY-like_superfamily"/>
</dbReference>
<name>A0A5P9CQY3_9VIBR</name>
<evidence type="ECO:0000256" key="1">
    <source>
        <dbReference type="ARBA" id="ARBA00000085"/>
    </source>
</evidence>
<dbReference type="Gene3D" id="1.10.287.130">
    <property type="match status" value="1"/>
</dbReference>
<dbReference type="PRINTS" id="PR00344">
    <property type="entry name" value="BCTRLSENSOR"/>
</dbReference>
<dbReference type="EMBL" id="CP045351">
    <property type="protein sequence ID" value="QFT28658.1"/>
    <property type="molecule type" value="Genomic_DNA"/>
</dbReference>
<dbReference type="RefSeq" id="WP_152432625.1">
    <property type="nucleotide sequence ID" value="NZ_CBCSDK010000016.1"/>
</dbReference>
<dbReference type="OrthoDB" id="9810730at2"/>
<dbReference type="GO" id="GO:0016787">
    <property type="term" value="F:hydrolase activity"/>
    <property type="evidence" value="ECO:0007669"/>
    <property type="project" value="UniProtKB-KW"/>
</dbReference>
<dbReference type="SUPFAM" id="SSF52172">
    <property type="entry name" value="CheY-like"/>
    <property type="match status" value="1"/>
</dbReference>
<keyword evidence="13" id="KW-1133">Transmembrane helix</keyword>
<organism evidence="16 17">
    <name type="scientific">Vibrio aquimaris</name>
    <dbReference type="NCBI Taxonomy" id="2587862"/>
    <lineage>
        <taxon>Bacteria</taxon>
        <taxon>Pseudomonadati</taxon>
        <taxon>Pseudomonadota</taxon>
        <taxon>Gammaproteobacteria</taxon>
        <taxon>Vibrionales</taxon>
        <taxon>Vibrionaceae</taxon>
        <taxon>Vibrio</taxon>
    </lineage>
</organism>
<dbReference type="SMART" id="SM00448">
    <property type="entry name" value="REC"/>
    <property type="match status" value="1"/>
</dbReference>
<accession>A0A5P9CQY3</accession>
<keyword evidence="5" id="KW-0547">Nucleotide-binding</keyword>
<dbReference type="Gene3D" id="3.30.565.10">
    <property type="entry name" value="Histidine kinase-like ATPase, C-terminal domain"/>
    <property type="match status" value="1"/>
</dbReference>
<geneLocation type="plasmid" evidence="17">
    <name>pthaf100_a</name>
</geneLocation>
<dbReference type="CDD" id="cd16922">
    <property type="entry name" value="HATPase_EvgS-ArcB-TorS-like"/>
    <property type="match status" value="1"/>
</dbReference>
<dbReference type="PANTHER" id="PTHR45339">
    <property type="entry name" value="HYBRID SIGNAL TRANSDUCTION HISTIDINE KINASE J"/>
    <property type="match status" value="1"/>
</dbReference>
<dbReference type="SUPFAM" id="SSF47384">
    <property type="entry name" value="Homodimeric domain of signal transducing histidine kinase"/>
    <property type="match status" value="1"/>
</dbReference>
<keyword evidence="4 16" id="KW-0808">Transferase</keyword>
<evidence type="ECO:0000256" key="11">
    <source>
        <dbReference type="ARBA" id="ARBA00068150"/>
    </source>
</evidence>
<evidence type="ECO:0000259" key="15">
    <source>
        <dbReference type="PROSITE" id="PS50110"/>
    </source>
</evidence>
<feature type="domain" description="Response regulatory" evidence="15">
    <location>
        <begin position="761"/>
        <end position="881"/>
    </location>
</feature>
<evidence type="ECO:0000256" key="9">
    <source>
        <dbReference type="ARBA" id="ARBA00023012"/>
    </source>
</evidence>
<dbReference type="InterPro" id="IPR003661">
    <property type="entry name" value="HisK_dim/P_dom"/>
</dbReference>
<evidence type="ECO:0000259" key="14">
    <source>
        <dbReference type="PROSITE" id="PS50109"/>
    </source>
</evidence>
<dbReference type="PROSITE" id="PS50110">
    <property type="entry name" value="RESPONSE_REGULATORY"/>
    <property type="match status" value="1"/>
</dbReference>
<dbReference type="InterPro" id="IPR001789">
    <property type="entry name" value="Sig_transdc_resp-reg_receiver"/>
</dbReference>
<feature type="modified residue" description="4-aspartylphosphate" evidence="12">
    <location>
        <position position="811"/>
    </location>
</feature>
<evidence type="ECO:0000313" key="16">
    <source>
        <dbReference type="EMBL" id="QFT28658.1"/>
    </source>
</evidence>
<reference evidence="16 17" key="1">
    <citation type="submission" date="2019-10" db="EMBL/GenBank/DDBJ databases">
        <title>Complete genome sequence of Vibrio sp. strain THAF100, isolated from non-filtered water from the water column of tank 6 of a marine aquarium containing stony-coral fragments. Water maintained at 26 degree C.</title>
        <authorList>
            <person name="Ruckert C."/>
            <person name="Franco A."/>
            <person name="Kalinowski J."/>
            <person name="Glaeser S."/>
        </authorList>
    </citation>
    <scope>NUCLEOTIDE SEQUENCE [LARGE SCALE GENOMIC DNA]</scope>
    <source>
        <strain evidence="16 17">THAF100</strain>
        <plasmid evidence="17">pthaf100_a</plasmid>
    </source>
</reference>
<dbReference type="GO" id="GO:0000155">
    <property type="term" value="F:phosphorelay sensor kinase activity"/>
    <property type="evidence" value="ECO:0007669"/>
    <property type="project" value="InterPro"/>
</dbReference>
<feature type="transmembrane region" description="Helical" evidence="13">
    <location>
        <begin position="12"/>
        <end position="31"/>
    </location>
</feature>
<evidence type="ECO:0000256" key="2">
    <source>
        <dbReference type="ARBA" id="ARBA00012438"/>
    </source>
</evidence>
<comment type="subunit">
    <text evidence="10">At low DSF concentrations, interacts with RpfF.</text>
</comment>
<dbReference type="CDD" id="cd17546">
    <property type="entry name" value="REC_hyHK_CKI1_RcsC-like"/>
    <property type="match status" value="1"/>
</dbReference>
<evidence type="ECO:0000256" key="7">
    <source>
        <dbReference type="ARBA" id="ARBA00022801"/>
    </source>
</evidence>
<dbReference type="CDD" id="cd00082">
    <property type="entry name" value="HisKA"/>
    <property type="match status" value="1"/>
</dbReference>
<evidence type="ECO:0000256" key="5">
    <source>
        <dbReference type="ARBA" id="ARBA00022741"/>
    </source>
</evidence>
<dbReference type="InterPro" id="IPR005467">
    <property type="entry name" value="His_kinase_dom"/>
</dbReference>
<sequence>MLLSNISIKSRLLILCLIPTLVIVALSVHLVRQVQVKLYSNLVVSEKVESLKYLTQLTSHLHQALDQSNDMHTRANGELLAKNSINTIYEAAHTQAHTHQGISYSNDTLSHIKNLDELISGIVELDGRERLDKGREIYSALLTLYNVVLSMDVQGLDMRTQQLDVALTDLKWMYFWMEQEVWLAQEVEANQLSYIQFVEEYFKINGRQQIYLDRIITRGHHLHQFKPLIEMLSEINLQRSQYSEQIISLSQIETYDSKKFSLWVENRNQLVASHLEVLAEGLRSELLANIKYHKRVLDAFAVIGIVVLAMMFFWGASTLYRINSKLASILSALGSLRGSKKIDLIQVDGKDEFTKFAQGVNYVIQIQKDYEKALLLAKDKAESANQAKSVFLANMSHEIRTPLNGIIGMTEILSESHLNSSQRELLSDIDVSSQALLVLINDILDLSKIESGSFELSPIHTDIREATFEAMSMVSTKALKQQVELNAHFSSNIPDSLYLDEFRFKQILMNFLSNAVKFTQDGSVSVVVELCEDGENTVLNCRILDTGVGIQGEKLEEIFLPFIQQDDSITRRYGGTGLGLTICRQIAELMGGEVSVSSTLGVGSCFSFKVLVQEKHIGTSSHNQIKGQALLVANDSHYRALIQSEAKRFGLELTTVLNTHQAVLINDQFNVILYNYHPQCSSRKDIAALKAHFNFSEIIGLQHHLYMLPDYAAFVSSNLTLPFLGRRFESAISKAISATKLDVIDTSKERVPSVAGGDIGCILIVEDNLMNQKIASFFLDKIGIEHQIASNGAEAVAMVQSGQSFMAILMDCMMPVMDGLTATKNIRAWEAELGKERTPIVALTASVLPEEIDRCFDAGMDAYLSKPYKSQQLFDALEQLNVAV</sequence>
<dbReference type="Proteomes" id="UP000326936">
    <property type="component" value="Plasmid pTHAF100_a"/>
</dbReference>
<evidence type="ECO:0000256" key="10">
    <source>
        <dbReference type="ARBA" id="ARBA00064003"/>
    </source>
</evidence>
<dbReference type="InterPro" id="IPR036890">
    <property type="entry name" value="HATPase_C_sf"/>
</dbReference>
<keyword evidence="13" id="KW-0812">Transmembrane</keyword>